<reference evidence="3 4" key="1">
    <citation type="submission" date="2024-05" db="EMBL/GenBank/DDBJ databases">
        <title>Haplotype-resolved chromosome-level genome assembly of Huyou (Citrus changshanensis).</title>
        <authorList>
            <person name="Miao C."/>
            <person name="Chen W."/>
            <person name="Wu Y."/>
            <person name="Wang L."/>
            <person name="Zhao S."/>
            <person name="Grierson D."/>
            <person name="Xu C."/>
            <person name="Chen K."/>
        </authorList>
    </citation>
    <scope>NUCLEOTIDE SEQUENCE [LARGE SCALE GENOMIC DNA]</scope>
    <source>
        <strain evidence="3">01-14</strain>
        <tissue evidence="3">Leaf</tissue>
    </source>
</reference>
<dbReference type="AlphaFoldDB" id="A0AAP0QFG5"/>
<feature type="domain" description="Ribonuclease H1 N-terminal" evidence="2">
    <location>
        <begin position="44"/>
        <end position="86"/>
    </location>
</feature>
<proteinExistence type="predicted"/>
<keyword evidence="1" id="KW-0812">Transmembrane</keyword>
<keyword evidence="4" id="KW-1185">Reference proteome</keyword>
<keyword evidence="1" id="KW-1133">Transmembrane helix</keyword>
<keyword evidence="1" id="KW-0472">Membrane</keyword>
<accession>A0AAP0QFG5</accession>
<dbReference type="EMBL" id="JBCGBO010000006">
    <property type="protein sequence ID" value="KAK9192777.1"/>
    <property type="molecule type" value="Genomic_DNA"/>
</dbReference>
<name>A0AAP0QFG5_9ROSI</name>
<evidence type="ECO:0000256" key="1">
    <source>
        <dbReference type="SAM" id="Phobius"/>
    </source>
</evidence>
<dbReference type="InterPro" id="IPR011320">
    <property type="entry name" value="RNase_H1_N"/>
</dbReference>
<comment type="caution">
    <text evidence="3">The sequence shown here is derived from an EMBL/GenBank/DDBJ whole genome shotgun (WGS) entry which is preliminary data.</text>
</comment>
<dbReference type="InterPro" id="IPR009027">
    <property type="entry name" value="Ribosomal_bL9/RNase_H1_N"/>
</dbReference>
<evidence type="ECO:0000313" key="3">
    <source>
        <dbReference type="EMBL" id="KAK9192777.1"/>
    </source>
</evidence>
<dbReference type="Proteomes" id="UP001428341">
    <property type="component" value="Unassembled WGS sequence"/>
</dbReference>
<dbReference type="InterPro" id="IPR037056">
    <property type="entry name" value="RNase_H1_N_sf"/>
</dbReference>
<feature type="transmembrane region" description="Helical" evidence="1">
    <location>
        <begin position="136"/>
        <end position="154"/>
    </location>
</feature>
<evidence type="ECO:0000259" key="2">
    <source>
        <dbReference type="Pfam" id="PF01693"/>
    </source>
</evidence>
<protein>
    <recommendedName>
        <fullName evidence="2">Ribonuclease H1 N-terminal domain-containing protein</fullName>
    </recommendedName>
</protein>
<dbReference type="Gene3D" id="3.40.970.10">
    <property type="entry name" value="Ribonuclease H1, N-terminal domain"/>
    <property type="match status" value="1"/>
</dbReference>
<organism evidence="3 4">
    <name type="scientific">Citrus x changshan-huyou</name>
    <dbReference type="NCBI Taxonomy" id="2935761"/>
    <lineage>
        <taxon>Eukaryota</taxon>
        <taxon>Viridiplantae</taxon>
        <taxon>Streptophyta</taxon>
        <taxon>Embryophyta</taxon>
        <taxon>Tracheophyta</taxon>
        <taxon>Spermatophyta</taxon>
        <taxon>Magnoliopsida</taxon>
        <taxon>eudicotyledons</taxon>
        <taxon>Gunneridae</taxon>
        <taxon>Pentapetalae</taxon>
        <taxon>rosids</taxon>
        <taxon>malvids</taxon>
        <taxon>Sapindales</taxon>
        <taxon>Rutaceae</taxon>
        <taxon>Aurantioideae</taxon>
        <taxon>Citrus</taxon>
    </lineage>
</organism>
<gene>
    <name evidence="3" type="ORF">WN944_003470</name>
</gene>
<dbReference type="SUPFAM" id="SSF55658">
    <property type="entry name" value="L9 N-domain-like"/>
    <property type="match status" value="1"/>
</dbReference>
<sequence>MDAKTYFKLGNKGFEAPYVAVTERSTVAEANATQHRRKTMPRGKHYVVFLGRAPRIYDSWSECQGQVIGFPGNSYQSYPTRAEAEEAFQAFRRAQEAIGVTGVEQEPERGNLSGALKGRVEEATTSDDKLKEAANLALIIGCFVLVCAVLIKILA</sequence>
<dbReference type="Pfam" id="PF01693">
    <property type="entry name" value="Cauli_VI"/>
    <property type="match status" value="1"/>
</dbReference>
<evidence type="ECO:0000313" key="4">
    <source>
        <dbReference type="Proteomes" id="UP001428341"/>
    </source>
</evidence>